<dbReference type="GO" id="GO:0030688">
    <property type="term" value="C:preribosome, small subunit precursor"/>
    <property type="evidence" value="ECO:0007669"/>
    <property type="project" value="TreeGrafter"/>
</dbReference>
<name>A0A6M2DMS1_XENCH</name>
<dbReference type="GO" id="GO:0000502">
    <property type="term" value="C:proteasome complex"/>
    <property type="evidence" value="ECO:0007669"/>
    <property type="project" value="UniProtKB-KW"/>
</dbReference>
<evidence type="ECO:0000259" key="16">
    <source>
        <dbReference type="Pfam" id="PF17146"/>
    </source>
</evidence>
<evidence type="ECO:0000256" key="14">
    <source>
        <dbReference type="SAM" id="MobiDB-lite"/>
    </source>
</evidence>
<feature type="compositionally biased region" description="Acidic residues" evidence="14">
    <location>
        <begin position="187"/>
        <end position="204"/>
    </location>
</feature>
<dbReference type="InterPro" id="IPR036283">
    <property type="entry name" value="NOB1_Zf-like_sf"/>
</dbReference>
<evidence type="ECO:0000256" key="9">
    <source>
        <dbReference type="ARBA" id="ARBA00022833"/>
    </source>
</evidence>
<evidence type="ECO:0000313" key="17">
    <source>
        <dbReference type="EMBL" id="NOV46371.1"/>
    </source>
</evidence>
<evidence type="ECO:0000259" key="15">
    <source>
        <dbReference type="Pfam" id="PF08772"/>
    </source>
</evidence>
<feature type="region of interest" description="Disordered" evidence="14">
    <location>
        <begin position="185"/>
        <end position="209"/>
    </location>
</feature>
<keyword evidence="8" id="KW-0378">Hydrolase</keyword>
<dbReference type="PANTHER" id="PTHR12814">
    <property type="entry name" value="RNA-BINDING PROTEIN NOB1"/>
    <property type="match status" value="1"/>
</dbReference>
<dbReference type="GO" id="GO:0008270">
    <property type="term" value="F:zinc ion binding"/>
    <property type="evidence" value="ECO:0007669"/>
    <property type="project" value="UniProtKB-KW"/>
</dbReference>
<dbReference type="PIRSF" id="PIRSF037125">
    <property type="entry name" value="D-site_20S_pre-rRNA_nuclease"/>
    <property type="match status" value="1"/>
</dbReference>
<feature type="domain" description="Ribonuclease PIN" evidence="16">
    <location>
        <begin position="9"/>
        <end position="95"/>
    </location>
</feature>
<dbReference type="InterPro" id="IPR033411">
    <property type="entry name" value="Ribonuclease_PIN"/>
</dbReference>
<evidence type="ECO:0000256" key="5">
    <source>
        <dbReference type="ARBA" id="ARBA00022722"/>
    </source>
</evidence>
<dbReference type="GO" id="GO:0004521">
    <property type="term" value="F:RNA endonuclease activity"/>
    <property type="evidence" value="ECO:0007669"/>
    <property type="project" value="UniProtKB-UniRule"/>
</dbReference>
<dbReference type="InterPro" id="IPR039907">
    <property type="entry name" value="NOB1"/>
</dbReference>
<evidence type="ECO:0000256" key="11">
    <source>
        <dbReference type="ARBA" id="ARBA00045628"/>
    </source>
</evidence>
<comment type="similarity">
    <text evidence="2 12">Belongs to the NOB1 family.</text>
</comment>
<evidence type="ECO:0000256" key="6">
    <source>
        <dbReference type="ARBA" id="ARBA00022723"/>
    </source>
</evidence>
<proteinExistence type="inferred from homology"/>
<keyword evidence="4" id="KW-0597">Phosphoprotein</keyword>
<dbReference type="InterPro" id="IPR014881">
    <property type="entry name" value="NOB1_Zn-bd"/>
</dbReference>
<organism evidence="17">
    <name type="scientific">Xenopsylla cheopis</name>
    <name type="common">Oriental rat flea</name>
    <name type="synonym">Pulex cheopis</name>
    <dbReference type="NCBI Taxonomy" id="163159"/>
    <lineage>
        <taxon>Eukaryota</taxon>
        <taxon>Metazoa</taxon>
        <taxon>Ecdysozoa</taxon>
        <taxon>Arthropoda</taxon>
        <taxon>Hexapoda</taxon>
        <taxon>Insecta</taxon>
        <taxon>Pterygota</taxon>
        <taxon>Neoptera</taxon>
        <taxon>Endopterygota</taxon>
        <taxon>Siphonaptera</taxon>
        <taxon>Pulicidae</taxon>
        <taxon>Xenopsyllinae</taxon>
        <taxon>Xenopsylla</taxon>
    </lineage>
</organism>
<feature type="binding site" evidence="13">
    <location>
        <position position="289"/>
    </location>
    <ligand>
        <name>Zn(2+)</name>
        <dbReference type="ChEBI" id="CHEBI:29105"/>
    </ligand>
</feature>
<protein>
    <recommendedName>
        <fullName evidence="3 12">RNA-binding protein NOB1</fullName>
    </recommendedName>
</protein>
<dbReference type="AlphaFoldDB" id="A0A6M2DMS1"/>
<evidence type="ECO:0000256" key="1">
    <source>
        <dbReference type="ARBA" id="ARBA00004123"/>
    </source>
</evidence>
<feature type="compositionally biased region" description="Acidic residues" evidence="14">
    <location>
        <begin position="152"/>
        <end position="161"/>
    </location>
</feature>
<evidence type="ECO:0000256" key="2">
    <source>
        <dbReference type="ARBA" id="ARBA00005858"/>
    </source>
</evidence>
<keyword evidence="6 12" id="KW-0479">Metal-binding</keyword>
<comment type="function">
    <text evidence="11">May play a role in mRNA degradation. Endonuclease required for processing of 20S pre-rRNA precursor and biogenesis of 40S ribosomal subunits.</text>
</comment>
<feature type="binding site" evidence="13">
    <location>
        <position position="274"/>
    </location>
    <ligand>
        <name>Zn(2+)</name>
        <dbReference type="ChEBI" id="CHEBI:29105"/>
    </ligand>
</feature>
<evidence type="ECO:0000256" key="3">
    <source>
        <dbReference type="ARBA" id="ARBA00018439"/>
    </source>
</evidence>
<dbReference type="SUPFAM" id="SSF144206">
    <property type="entry name" value="NOB1 zinc finger-like"/>
    <property type="match status" value="1"/>
</dbReference>
<dbReference type="Gene3D" id="3.40.50.1010">
    <property type="entry name" value="5'-nuclease"/>
    <property type="match status" value="1"/>
</dbReference>
<dbReference type="FunFam" id="3.40.50.1010:FF:000018">
    <property type="entry name" value="RNA-binding protein NOB1"/>
    <property type="match status" value="1"/>
</dbReference>
<reference evidence="17" key="1">
    <citation type="submission" date="2020-03" db="EMBL/GenBank/DDBJ databases">
        <title>Transcriptomic Profiling of the Digestive Tract of the Rat Flea, Xenopsylla cheopis, Following Blood Feeding and Infection with Yersinia pestis.</title>
        <authorList>
            <person name="Bland D.M."/>
            <person name="Martens C.A."/>
            <person name="Virtaneva K."/>
            <person name="Kanakabandi K."/>
            <person name="Long D."/>
            <person name="Rosenke R."/>
            <person name="Saturday G.A."/>
            <person name="Hoyt F.H."/>
            <person name="Bruno D.P."/>
            <person name="Ribeiro J.M.C."/>
            <person name="Hinnebusch J."/>
        </authorList>
    </citation>
    <scope>NUCLEOTIDE SEQUENCE</scope>
</reference>
<feature type="binding site" evidence="13">
    <location>
        <position position="286"/>
    </location>
    <ligand>
        <name>Zn(2+)</name>
        <dbReference type="ChEBI" id="CHEBI:29105"/>
    </ligand>
</feature>
<dbReference type="InterPro" id="IPR017117">
    <property type="entry name" value="Nob1_euk"/>
</dbReference>
<keyword evidence="5" id="KW-0540">Nuclease</keyword>
<evidence type="ECO:0000256" key="7">
    <source>
        <dbReference type="ARBA" id="ARBA00022771"/>
    </source>
</evidence>
<dbReference type="Pfam" id="PF17146">
    <property type="entry name" value="PIN_6"/>
    <property type="match status" value="1"/>
</dbReference>
<feature type="region of interest" description="Disordered" evidence="14">
    <location>
        <begin position="143"/>
        <end position="163"/>
    </location>
</feature>
<dbReference type="PANTHER" id="PTHR12814:SF2">
    <property type="entry name" value="RNA-BINDING PROTEIN NOB1"/>
    <property type="match status" value="1"/>
</dbReference>
<feature type="binding site" evidence="13">
    <location>
        <position position="271"/>
    </location>
    <ligand>
        <name>Zn(2+)</name>
        <dbReference type="ChEBI" id="CHEBI:29105"/>
    </ligand>
</feature>
<feature type="compositionally biased region" description="Basic and acidic residues" evidence="14">
    <location>
        <begin position="401"/>
        <end position="410"/>
    </location>
</feature>
<dbReference type="Gene3D" id="6.20.210.10">
    <property type="entry name" value="Nin one binding (NOB1), Zn-ribbon-like"/>
    <property type="match status" value="1"/>
</dbReference>
<dbReference type="CDD" id="cd09876">
    <property type="entry name" value="PIN_Nob1-like"/>
    <property type="match status" value="1"/>
</dbReference>
<dbReference type="GO" id="GO:0030490">
    <property type="term" value="P:maturation of SSU-rRNA"/>
    <property type="evidence" value="ECO:0007669"/>
    <property type="project" value="TreeGrafter"/>
</dbReference>
<dbReference type="GO" id="GO:0005634">
    <property type="term" value="C:nucleus"/>
    <property type="evidence" value="ECO:0007669"/>
    <property type="project" value="UniProtKB-SubCell"/>
</dbReference>
<evidence type="ECO:0000256" key="8">
    <source>
        <dbReference type="ARBA" id="ARBA00022801"/>
    </source>
</evidence>
<keyword evidence="10 12" id="KW-0539">Nucleus</keyword>
<dbReference type="GO" id="GO:0016787">
    <property type="term" value="F:hydrolase activity"/>
    <property type="evidence" value="ECO:0007669"/>
    <property type="project" value="UniProtKB-KW"/>
</dbReference>
<sequence>MPTKLIENLVVDTSAFINNAQLQEIGEKVITIKDVIDEVTDKRQLRRLVVLPYDIQVKEVFSENIQFVTEFSKKTGDYSSLSTTDIKVIALTYQLEKELVGTEHLKQAPTVQKTVIASAAKPNNIGDANSFFGSAKICEDSLQDDAEKGVEETNDVEDSEDLNTKLESLNFVDEENDDLLVSIKSDQEDESEDESENSEEDSSDEFGWITPANITEVKKNLNSDLVEEKPSVVACVTTDFAMQNVLKQIGLNVAALDGKVIKQLRTFILRCYACFKTTSIMTKVFCPNCGNKTLKRVSVSLDENGQQKIHINLRKPLTARGKKFSIPTPKGGKHSQNPILCEGQRVPQQRVTKQARIKNDPLDSDYIAGYSPFVTKDTNSRSAMLGIKHNGGSMKHWMRKNPNEARRNRK</sequence>
<dbReference type="EMBL" id="GIIL01002645">
    <property type="protein sequence ID" value="NOV46371.1"/>
    <property type="molecule type" value="Transcribed_RNA"/>
</dbReference>
<keyword evidence="17" id="KW-0647">Proteasome</keyword>
<dbReference type="Pfam" id="PF08772">
    <property type="entry name" value="Zn_ribbon_NOB1"/>
    <property type="match status" value="1"/>
</dbReference>
<accession>A0A6M2DMS1</accession>
<evidence type="ECO:0000256" key="13">
    <source>
        <dbReference type="PIRSR" id="PIRSR037125-1"/>
    </source>
</evidence>
<keyword evidence="7" id="KW-0863">Zinc-finger</keyword>
<keyword evidence="9 12" id="KW-0862">Zinc</keyword>
<evidence type="ECO:0000256" key="10">
    <source>
        <dbReference type="ARBA" id="ARBA00023242"/>
    </source>
</evidence>
<feature type="region of interest" description="Disordered" evidence="14">
    <location>
        <begin position="391"/>
        <end position="410"/>
    </location>
</feature>
<evidence type="ECO:0000256" key="12">
    <source>
        <dbReference type="PIRNR" id="PIRNR037125"/>
    </source>
</evidence>
<evidence type="ECO:0000256" key="4">
    <source>
        <dbReference type="ARBA" id="ARBA00022553"/>
    </source>
</evidence>
<feature type="domain" description="Nin one binding (NOB1) Zn-ribbon-like" evidence="15">
    <location>
        <begin position="261"/>
        <end position="332"/>
    </location>
</feature>
<comment type="subcellular location">
    <subcellularLocation>
        <location evidence="1 12">Nucleus</location>
    </subcellularLocation>
</comment>